<reference evidence="2 3" key="1">
    <citation type="submission" date="2018-12" db="EMBL/GenBank/DDBJ databases">
        <title>The genome sequences of Variovorax guangxiensis DSM 27352.</title>
        <authorList>
            <person name="Gao J."/>
            <person name="Sun J."/>
        </authorList>
    </citation>
    <scope>NUCLEOTIDE SEQUENCE [LARGE SCALE GENOMIC DNA]</scope>
    <source>
        <strain evidence="2 3">DSM 27352</strain>
    </source>
</reference>
<protein>
    <submittedName>
        <fullName evidence="2">Uncharacterized protein</fullName>
    </submittedName>
</protein>
<name>A0A433MNH8_9BURK</name>
<evidence type="ECO:0000256" key="1">
    <source>
        <dbReference type="SAM" id="Phobius"/>
    </source>
</evidence>
<dbReference type="RefSeq" id="WP_126023156.1">
    <property type="nucleotide sequence ID" value="NZ_RXFT01000007.1"/>
</dbReference>
<evidence type="ECO:0000313" key="3">
    <source>
        <dbReference type="Proteomes" id="UP000281118"/>
    </source>
</evidence>
<evidence type="ECO:0000313" key="2">
    <source>
        <dbReference type="EMBL" id="RUR69040.1"/>
    </source>
</evidence>
<feature type="transmembrane region" description="Helical" evidence="1">
    <location>
        <begin position="37"/>
        <end position="58"/>
    </location>
</feature>
<keyword evidence="1" id="KW-1133">Transmembrane helix</keyword>
<gene>
    <name evidence="2" type="ORF">EJP67_18440</name>
</gene>
<dbReference type="Proteomes" id="UP000281118">
    <property type="component" value="Unassembled WGS sequence"/>
</dbReference>
<dbReference type="OrthoDB" id="9876289at2"/>
<organism evidence="2 3">
    <name type="scientific">Variovorax guangxiensis</name>
    <dbReference type="NCBI Taxonomy" id="1775474"/>
    <lineage>
        <taxon>Bacteria</taxon>
        <taxon>Pseudomonadati</taxon>
        <taxon>Pseudomonadota</taxon>
        <taxon>Betaproteobacteria</taxon>
        <taxon>Burkholderiales</taxon>
        <taxon>Comamonadaceae</taxon>
        <taxon>Variovorax</taxon>
    </lineage>
</organism>
<comment type="caution">
    <text evidence="2">The sequence shown here is derived from an EMBL/GenBank/DDBJ whole genome shotgun (WGS) entry which is preliminary data.</text>
</comment>
<keyword evidence="1" id="KW-0472">Membrane</keyword>
<accession>A0A433MNH8</accession>
<dbReference type="EMBL" id="RXFT01000007">
    <property type="protein sequence ID" value="RUR69040.1"/>
    <property type="molecule type" value="Genomic_DNA"/>
</dbReference>
<proteinExistence type="predicted"/>
<keyword evidence="1" id="KW-0812">Transmembrane</keyword>
<sequence>MKPYPFTPTDADFRMPTSDEIAEADERQDIERANGCFRTLGLLFIAVLLIALGVHFHFRG</sequence>
<dbReference type="AlphaFoldDB" id="A0A433MNH8"/>